<keyword evidence="1" id="KW-1133">Transmembrane helix</keyword>
<dbReference type="PANTHER" id="PTHR36329:SF1">
    <property type="entry name" value="TRANSMEMBRANE PROTEIN"/>
    <property type="match status" value="1"/>
</dbReference>
<dbReference type="Proteomes" id="UP001327560">
    <property type="component" value="Chromosome 1"/>
</dbReference>
<name>A0AAQ3JKV8_9LILI</name>
<accession>A0AAQ3JKV8</accession>
<organism evidence="2 3">
    <name type="scientific">Canna indica</name>
    <name type="common">Indian-shot</name>
    <dbReference type="NCBI Taxonomy" id="4628"/>
    <lineage>
        <taxon>Eukaryota</taxon>
        <taxon>Viridiplantae</taxon>
        <taxon>Streptophyta</taxon>
        <taxon>Embryophyta</taxon>
        <taxon>Tracheophyta</taxon>
        <taxon>Spermatophyta</taxon>
        <taxon>Magnoliopsida</taxon>
        <taxon>Liliopsida</taxon>
        <taxon>Zingiberales</taxon>
        <taxon>Cannaceae</taxon>
        <taxon>Canna</taxon>
    </lineage>
</organism>
<proteinExistence type="predicted"/>
<sequence>MGDSSPLPPTNRFVLGSSALDESYSPLPSLYLAFLAIWAFSAVSWIINTWRNRFFQTSNLQWMLASVPLMKAFQLALSFSFWYSCINFHICSLWMSFGVYVTGILFQTASFVSFMLISHGYCIVYERLSIHERRRTAALGCILYLTLVGYKAAVPYSTAFVMLSYSLAFFLIFRHISSNLLVLREQLISIEGEHTHTMHNALYTKYNMFKKFQGAMQFVAMVEVLIYMNVDESLDAYWFRLLVREWAQFCIFLYIGWTFRAQEVSPHFSVMPALKSKGEMIVPPVYSIELDAADFNDLVSQEWHVGVPTSLPYSKHAKSSNPLLVIVQNPRSPSRRGAEELMRSTTNTAISASKYEDIENQV</sequence>
<keyword evidence="3" id="KW-1185">Reference proteome</keyword>
<feature type="transmembrane region" description="Helical" evidence="1">
    <location>
        <begin position="136"/>
        <end position="153"/>
    </location>
</feature>
<dbReference type="PANTHER" id="PTHR36329">
    <property type="entry name" value="TRANSMEMBRANE PROTEIN"/>
    <property type="match status" value="1"/>
</dbReference>
<keyword evidence="1" id="KW-0472">Membrane</keyword>
<dbReference type="EMBL" id="CP136890">
    <property type="protein sequence ID" value="WOK91482.1"/>
    <property type="molecule type" value="Genomic_DNA"/>
</dbReference>
<evidence type="ECO:0000313" key="3">
    <source>
        <dbReference type="Proteomes" id="UP001327560"/>
    </source>
</evidence>
<gene>
    <name evidence="2" type="ORF">Cni_G00173</name>
</gene>
<keyword evidence="1" id="KW-0812">Transmembrane</keyword>
<dbReference type="AlphaFoldDB" id="A0AAQ3JKV8"/>
<protein>
    <submittedName>
        <fullName evidence="2">Uncharacterized protein</fullName>
    </submittedName>
</protein>
<evidence type="ECO:0000256" key="1">
    <source>
        <dbReference type="SAM" id="Phobius"/>
    </source>
</evidence>
<feature type="transmembrane region" description="Helical" evidence="1">
    <location>
        <begin position="30"/>
        <end position="50"/>
    </location>
</feature>
<feature type="transmembrane region" description="Helical" evidence="1">
    <location>
        <begin position="104"/>
        <end position="124"/>
    </location>
</feature>
<reference evidence="2 3" key="1">
    <citation type="submission" date="2023-10" db="EMBL/GenBank/DDBJ databases">
        <title>Chromosome-scale genome assembly provides insights into flower coloration mechanisms of Canna indica.</title>
        <authorList>
            <person name="Li C."/>
        </authorList>
    </citation>
    <scope>NUCLEOTIDE SEQUENCE [LARGE SCALE GENOMIC DNA]</scope>
    <source>
        <tissue evidence="2">Flower</tissue>
    </source>
</reference>
<feature type="transmembrane region" description="Helical" evidence="1">
    <location>
        <begin position="62"/>
        <end position="84"/>
    </location>
</feature>
<evidence type="ECO:0000313" key="2">
    <source>
        <dbReference type="EMBL" id="WOK91482.1"/>
    </source>
</evidence>